<keyword evidence="2" id="KW-1185">Reference proteome</keyword>
<dbReference type="GeneID" id="92028032"/>
<evidence type="ECO:0000313" key="1">
    <source>
        <dbReference type="EMBL" id="KAK7539634.1"/>
    </source>
</evidence>
<sequence>MGSSAEYLNRPAGTTTSAFDSAQQINRSQTARTLQVQNTPLNCHLLVTESSFIMKFITSLLTLALASMALACSEEQDCCWSTEDACYRQHGISWVCERQSYQDDICYNRGVYLKDCDADCCSISKKIGIACP</sequence>
<comment type="caution">
    <text evidence="1">The sequence shown here is derived from an EMBL/GenBank/DDBJ whole genome shotgun (WGS) entry which is preliminary data.</text>
</comment>
<dbReference type="EMBL" id="JBBPEH010000004">
    <property type="protein sequence ID" value="KAK7539634.1"/>
    <property type="molecule type" value="Genomic_DNA"/>
</dbReference>
<organism evidence="1 2">
    <name type="scientific">Phyllosticta citribraziliensis</name>
    <dbReference type="NCBI Taxonomy" id="989973"/>
    <lineage>
        <taxon>Eukaryota</taxon>
        <taxon>Fungi</taxon>
        <taxon>Dikarya</taxon>
        <taxon>Ascomycota</taxon>
        <taxon>Pezizomycotina</taxon>
        <taxon>Dothideomycetes</taxon>
        <taxon>Dothideomycetes incertae sedis</taxon>
        <taxon>Botryosphaeriales</taxon>
        <taxon>Phyllostictaceae</taxon>
        <taxon>Phyllosticta</taxon>
    </lineage>
</organism>
<evidence type="ECO:0000313" key="2">
    <source>
        <dbReference type="Proteomes" id="UP001360953"/>
    </source>
</evidence>
<name>A0ABR1LWR6_9PEZI</name>
<gene>
    <name evidence="1" type="ORF">J3D65DRAFT_287109</name>
</gene>
<dbReference type="RefSeq" id="XP_066656905.1">
    <property type="nucleotide sequence ID" value="XM_066795126.1"/>
</dbReference>
<accession>A0ABR1LWR6</accession>
<protein>
    <submittedName>
        <fullName evidence="1">Uncharacterized protein</fullName>
    </submittedName>
</protein>
<reference evidence="1 2" key="1">
    <citation type="submission" date="2024-04" db="EMBL/GenBank/DDBJ databases">
        <title>Phyllosticta paracitricarpa is synonymous to the EU quarantine fungus P. citricarpa based on phylogenomic analyses.</title>
        <authorList>
            <consortium name="Lawrence Berkeley National Laboratory"/>
            <person name="Van ingen-buijs V.A."/>
            <person name="Van westerhoven A.C."/>
            <person name="Haridas S."/>
            <person name="Skiadas P."/>
            <person name="Martin F."/>
            <person name="Groenewald J.Z."/>
            <person name="Crous P.W."/>
            <person name="Seidl M.F."/>
        </authorList>
    </citation>
    <scope>NUCLEOTIDE SEQUENCE [LARGE SCALE GENOMIC DNA]</scope>
    <source>
        <strain evidence="1 2">CPC 17464</strain>
    </source>
</reference>
<dbReference type="Proteomes" id="UP001360953">
    <property type="component" value="Unassembled WGS sequence"/>
</dbReference>
<proteinExistence type="predicted"/>